<evidence type="ECO:0000259" key="3">
    <source>
        <dbReference type="PROSITE" id="PS51462"/>
    </source>
</evidence>
<organism evidence="4 5">
    <name type="scientific">Thalassococcus halodurans</name>
    <dbReference type="NCBI Taxonomy" id="373675"/>
    <lineage>
        <taxon>Bacteria</taxon>
        <taxon>Pseudomonadati</taxon>
        <taxon>Pseudomonadota</taxon>
        <taxon>Alphaproteobacteria</taxon>
        <taxon>Rhodobacterales</taxon>
        <taxon>Roseobacteraceae</taxon>
        <taxon>Thalassococcus</taxon>
    </lineage>
</organism>
<reference evidence="4 5" key="1">
    <citation type="submission" date="2016-10" db="EMBL/GenBank/DDBJ databases">
        <authorList>
            <person name="de Groot N.N."/>
        </authorList>
    </citation>
    <scope>NUCLEOTIDE SEQUENCE [LARGE SCALE GENOMIC DNA]</scope>
    <source>
        <strain evidence="4 5">DSM 26915</strain>
    </source>
</reference>
<accession>A0A1H6BZM9</accession>
<dbReference type="EMBL" id="FNUZ01000011">
    <property type="protein sequence ID" value="SEG65885.1"/>
    <property type="molecule type" value="Genomic_DNA"/>
</dbReference>
<comment type="cofactor">
    <cofactor evidence="1">
        <name>Mg(2+)</name>
        <dbReference type="ChEBI" id="CHEBI:18420"/>
    </cofactor>
</comment>
<keyword evidence="5" id="KW-1185">Reference proteome</keyword>
<protein>
    <submittedName>
        <fullName evidence="4">8-oxo-dGTP diphosphatase</fullName>
    </submittedName>
</protein>
<proteinExistence type="predicted"/>
<dbReference type="InterPro" id="IPR020084">
    <property type="entry name" value="NUDIX_hydrolase_CS"/>
</dbReference>
<dbReference type="SUPFAM" id="SSF55811">
    <property type="entry name" value="Nudix"/>
    <property type="match status" value="1"/>
</dbReference>
<dbReference type="AlphaFoldDB" id="A0A1H6BZM9"/>
<dbReference type="PROSITE" id="PS51462">
    <property type="entry name" value="NUDIX"/>
    <property type="match status" value="1"/>
</dbReference>
<dbReference type="GO" id="GO:0016787">
    <property type="term" value="F:hydrolase activity"/>
    <property type="evidence" value="ECO:0007669"/>
    <property type="project" value="UniProtKB-KW"/>
</dbReference>
<dbReference type="Gene3D" id="3.90.79.10">
    <property type="entry name" value="Nucleoside Triphosphate Pyrophosphohydrolase"/>
    <property type="match status" value="1"/>
</dbReference>
<sequence>MTVDISEPFHGAKLILFIGDRLLVLERDHTPGISWPGHLDLPGGGREGTEGPLDCALRETREEVGLTVGHDLICWNRRRVSPTGTSWFFAAHLDAQAEHLIKFGGEGAGWALMAPHDFLARHDAIPHFQGLVADYLAGVPSTISMA</sequence>
<name>A0A1H6BZM9_9RHOB</name>
<dbReference type="CDD" id="cd04682">
    <property type="entry name" value="NUDIX_Hydrolase"/>
    <property type="match status" value="1"/>
</dbReference>
<dbReference type="InterPro" id="IPR000086">
    <property type="entry name" value="NUDIX_hydrolase_dom"/>
</dbReference>
<evidence type="ECO:0000256" key="1">
    <source>
        <dbReference type="ARBA" id="ARBA00001946"/>
    </source>
</evidence>
<feature type="domain" description="Nudix hydrolase" evidence="3">
    <location>
        <begin position="7"/>
        <end position="138"/>
    </location>
</feature>
<dbReference type="Proteomes" id="UP000236752">
    <property type="component" value="Unassembled WGS sequence"/>
</dbReference>
<dbReference type="OrthoDB" id="289720at2"/>
<dbReference type="Pfam" id="PF00293">
    <property type="entry name" value="NUDIX"/>
    <property type="match status" value="1"/>
</dbReference>
<dbReference type="PROSITE" id="PS00893">
    <property type="entry name" value="NUDIX_BOX"/>
    <property type="match status" value="1"/>
</dbReference>
<gene>
    <name evidence="4" type="ORF">SAMN04488045_3882</name>
</gene>
<evidence type="ECO:0000313" key="5">
    <source>
        <dbReference type="Proteomes" id="UP000236752"/>
    </source>
</evidence>
<keyword evidence="2" id="KW-0378">Hydrolase</keyword>
<evidence type="ECO:0000256" key="2">
    <source>
        <dbReference type="ARBA" id="ARBA00022801"/>
    </source>
</evidence>
<dbReference type="RefSeq" id="WP_103911994.1">
    <property type="nucleotide sequence ID" value="NZ_FNUZ01000011.1"/>
</dbReference>
<dbReference type="InterPro" id="IPR015797">
    <property type="entry name" value="NUDIX_hydrolase-like_dom_sf"/>
</dbReference>
<evidence type="ECO:0000313" key="4">
    <source>
        <dbReference type="EMBL" id="SEG65885.1"/>
    </source>
</evidence>